<reference evidence="2" key="1">
    <citation type="submission" date="2022-03" db="EMBL/GenBank/DDBJ databases">
        <authorList>
            <person name="Sayadi A."/>
        </authorList>
    </citation>
    <scope>NUCLEOTIDE SEQUENCE</scope>
</reference>
<dbReference type="AlphaFoldDB" id="A0A9P0PZH0"/>
<feature type="compositionally biased region" description="Basic and acidic residues" evidence="1">
    <location>
        <begin position="41"/>
        <end position="52"/>
    </location>
</feature>
<feature type="compositionally biased region" description="Polar residues" evidence="1">
    <location>
        <begin position="433"/>
        <end position="448"/>
    </location>
</feature>
<feature type="region of interest" description="Disordered" evidence="1">
    <location>
        <begin position="39"/>
        <end position="65"/>
    </location>
</feature>
<dbReference type="Proteomes" id="UP001152888">
    <property type="component" value="Unassembled WGS sequence"/>
</dbReference>
<organism evidence="2 3">
    <name type="scientific">Acanthoscelides obtectus</name>
    <name type="common">Bean weevil</name>
    <name type="synonym">Bruchus obtectus</name>
    <dbReference type="NCBI Taxonomy" id="200917"/>
    <lineage>
        <taxon>Eukaryota</taxon>
        <taxon>Metazoa</taxon>
        <taxon>Ecdysozoa</taxon>
        <taxon>Arthropoda</taxon>
        <taxon>Hexapoda</taxon>
        <taxon>Insecta</taxon>
        <taxon>Pterygota</taxon>
        <taxon>Neoptera</taxon>
        <taxon>Endopterygota</taxon>
        <taxon>Coleoptera</taxon>
        <taxon>Polyphaga</taxon>
        <taxon>Cucujiformia</taxon>
        <taxon>Chrysomeloidea</taxon>
        <taxon>Chrysomelidae</taxon>
        <taxon>Bruchinae</taxon>
        <taxon>Bruchini</taxon>
        <taxon>Acanthoscelides</taxon>
    </lineage>
</organism>
<dbReference type="EMBL" id="CAKOFQ010007591">
    <property type="protein sequence ID" value="CAH2004444.1"/>
    <property type="molecule type" value="Genomic_DNA"/>
</dbReference>
<dbReference type="OrthoDB" id="6774504at2759"/>
<evidence type="ECO:0000256" key="1">
    <source>
        <dbReference type="SAM" id="MobiDB-lite"/>
    </source>
</evidence>
<accession>A0A9P0PZH0</accession>
<proteinExistence type="predicted"/>
<sequence>MEDKELEESIKCLKEGNLFEENMSPREIRQAYRAIRLSKISSEEDKHKKQTAESDPFNFEDDDTRDAAEEDIQSLTEELCDPSTISVPNKEILQASEKNNNRDNKLNGLEKPKLLDATKIKFGYLDMPPMSNCEIWPIHIRPNFVAIQHTDAFCNADVETKAKMLSRHWSTLNKVKQTLTPHKKTDRSNFRTMVITDLDEGADDNTKGTYISRSGRLTKRKCYADCDEDSNESTIPTERSKINDRPFHTLNNNNNNDTESKVKSAIKKSKPTPTKDVEDNKNSGTTIRNFDYTRVLTPLEDNKLEDEFVDLEDRNPLEKAVQNEAAKTNATLRPKKLTNDEIMKRSSLFGGRTFRKKRSDEIFDKLMEDQEIKKREEKMIEKFEKSIDSPIIEDDESVENVPVEEVKVVYPRRVIPSIPRRGIGSRASKTVAAVSTSGQPMDNTTSQDPEVGSSPRTVTRRTPAIRDEDKIEVVPSTSTSDSSDFTDCPICLKSFHVDSIETHASTCGDDDVASAPSRQQNKRVQCEMCGARFPIGDRYTIHVTECLRYREEQDQLLHRYKVMKKM</sequence>
<feature type="compositionally biased region" description="Basic and acidic residues" evidence="1">
    <location>
        <begin position="238"/>
        <end position="247"/>
    </location>
</feature>
<evidence type="ECO:0000313" key="2">
    <source>
        <dbReference type="EMBL" id="CAH2004444.1"/>
    </source>
</evidence>
<evidence type="ECO:0000313" key="3">
    <source>
        <dbReference type="Proteomes" id="UP001152888"/>
    </source>
</evidence>
<comment type="caution">
    <text evidence="2">The sequence shown here is derived from an EMBL/GenBank/DDBJ whole genome shotgun (WGS) entry which is preliminary data.</text>
</comment>
<feature type="region of interest" description="Disordered" evidence="1">
    <location>
        <begin position="228"/>
        <end position="285"/>
    </location>
</feature>
<keyword evidence="3" id="KW-1185">Reference proteome</keyword>
<name>A0A9P0PZH0_ACAOB</name>
<feature type="region of interest" description="Disordered" evidence="1">
    <location>
        <begin position="433"/>
        <end position="460"/>
    </location>
</feature>
<protein>
    <submittedName>
        <fullName evidence="2">Uncharacterized protein</fullName>
    </submittedName>
</protein>
<gene>
    <name evidence="2" type="ORF">ACAOBT_LOCUS28008</name>
</gene>